<dbReference type="PANTHER" id="PTHR11139">
    <property type="entry name" value="ATAXIA TELANGIECTASIA MUTATED ATM -RELATED"/>
    <property type="match status" value="1"/>
</dbReference>
<keyword evidence="10" id="KW-0234">DNA repair</keyword>
<name>A0AAE1HK75_9NEOP</name>
<evidence type="ECO:0000256" key="12">
    <source>
        <dbReference type="ARBA" id="ARBA00024420"/>
    </source>
</evidence>
<dbReference type="SUPFAM" id="SSF48371">
    <property type="entry name" value="ARM repeat"/>
    <property type="match status" value="1"/>
</dbReference>
<dbReference type="EC" id="2.7.11.1" evidence="3"/>
<evidence type="ECO:0000256" key="5">
    <source>
        <dbReference type="ARBA" id="ARBA00022679"/>
    </source>
</evidence>
<dbReference type="InterPro" id="IPR018936">
    <property type="entry name" value="PI3/4_kinase_CS"/>
</dbReference>
<dbReference type="InterPro" id="IPR000403">
    <property type="entry name" value="PI3/4_kinase_cat_dom"/>
</dbReference>
<dbReference type="Proteomes" id="UP001219518">
    <property type="component" value="Unassembled WGS sequence"/>
</dbReference>
<feature type="domain" description="FATC" evidence="15">
    <location>
        <begin position="2568"/>
        <end position="2600"/>
    </location>
</feature>
<dbReference type="Pfam" id="PF02259">
    <property type="entry name" value="FAT"/>
    <property type="match status" value="1"/>
</dbReference>
<keyword evidence="17" id="KW-1185">Reference proteome</keyword>
<dbReference type="GO" id="GO:0005694">
    <property type="term" value="C:chromosome"/>
    <property type="evidence" value="ECO:0007669"/>
    <property type="project" value="TreeGrafter"/>
</dbReference>
<evidence type="ECO:0000256" key="4">
    <source>
        <dbReference type="ARBA" id="ARBA00022527"/>
    </source>
</evidence>
<evidence type="ECO:0000256" key="1">
    <source>
        <dbReference type="ARBA" id="ARBA00004123"/>
    </source>
</evidence>
<evidence type="ECO:0000256" key="6">
    <source>
        <dbReference type="ARBA" id="ARBA00022741"/>
    </source>
</evidence>
<reference evidence="16" key="1">
    <citation type="submission" date="2021-07" db="EMBL/GenBank/DDBJ databases">
        <authorList>
            <person name="Catto M.A."/>
            <person name="Jacobson A."/>
            <person name="Kennedy G."/>
            <person name="Labadie P."/>
            <person name="Hunt B.G."/>
            <person name="Srinivasan R."/>
        </authorList>
    </citation>
    <scope>NUCLEOTIDE SEQUENCE</scope>
    <source>
        <strain evidence="16">PL_HMW_Pooled</strain>
        <tissue evidence="16">Head</tissue>
    </source>
</reference>
<feature type="domain" description="PI3K/PI4K catalytic" evidence="13">
    <location>
        <begin position="2262"/>
        <end position="2591"/>
    </location>
</feature>
<keyword evidence="11" id="KW-0539">Nucleus</keyword>
<organism evidence="16 17">
    <name type="scientific">Frankliniella fusca</name>
    <dbReference type="NCBI Taxonomy" id="407009"/>
    <lineage>
        <taxon>Eukaryota</taxon>
        <taxon>Metazoa</taxon>
        <taxon>Ecdysozoa</taxon>
        <taxon>Arthropoda</taxon>
        <taxon>Hexapoda</taxon>
        <taxon>Insecta</taxon>
        <taxon>Pterygota</taxon>
        <taxon>Neoptera</taxon>
        <taxon>Paraneoptera</taxon>
        <taxon>Thysanoptera</taxon>
        <taxon>Terebrantia</taxon>
        <taxon>Thripoidea</taxon>
        <taxon>Thripidae</taxon>
        <taxon>Frankliniella</taxon>
    </lineage>
</organism>
<comment type="caution">
    <text evidence="16">The sequence shown here is derived from an EMBL/GenBank/DDBJ whole genome shotgun (WGS) entry which is preliminary data.</text>
</comment>
<keyword evidence="5" id="KW-0808">Transferase</keyword>
<protein>
    <recommendedName>
        <fullName evidence="12">Serine/threonine-protein kinase ATR</fullName>
        <ecNumber evidence="3">2.7.11.1</ecNumber>
    </recommendedName>
</protein>
<accession>A0AAE1HK75</accession>
<dbReference type="EMBL" id="JAHWGI010001134">
    <property type="protein sequence ID" value="KAK3922870.1"/>
    <property type="molecule type" value="Genomic_DNA"/>
</dbReference>
<dbReference type="InterPro" id="IPR003151">
    <property type="entry name" value="PIK-rel_kinase_FAT"/>
</dbReference>
<dbReference type="SUPFAM" id="SSF56112">
    <property type="entry name" value="Protein kinase-like (PK-like)"/>
    <property type="match status" value="1"/>
</dbReference>
<dbReference type="InterPro" id="IPR011009">
    <property type="entry name" value="Kinase-like_dom_sf"/>
</dbReference>
<keyword evidence="7" id="KW-0227">DNA damage</keyword>
<dbReference type="InterPro" id="IPR003152">
    <property type="entry name" value="FATC_dom"/>
</dbReference>
<dbReference type="InterPro" id="IPR056802">
    <property type="entry name" value="ATR-like_M-HEAT"/>
</dbReference>
<gene>
    <name evidence="16" type="ORF">KUF71_001529</name>
</gene>
<evidence type="ECO:0000256" key="8">
    <source>
        <dbReference type="ARBA" id="ARBA00022777"/>
    </source>
</evidence>
<dbReference type="InterPro" id="IPR050517">
    <property type="entry name" value="DDR_Repair_Kinase"/>
</dbReference>
<dbReference type="InterPro" id="IPR036940">
    <property type="entry name" value="PI3/4_kinase_cat_sf"/>
</dbReference>
<dbReference type="InterPro" id="IPR014009">
    <property type="entry name" value="PIK_FAT"/>
</dbReference>
<reference evidence="16" key="2">
    <citation type="journal article" date="2023" name="BMC Genomics">
        <title>Pest status, molecular evolution, and epigenetic factors derived from the genome assembly of Frankliniella fusca, a thysanopteran phytovirus vector.</title>
        <authorList>
            <person name="Catto M.A."/>
            <person name="Labadie P.E."/>
            <person name="Jacobson A.L."/>
            <person name="Kennedy G.G."/>
            <person name="Srinivasan R."/>
            <person name="Hunt B.G."/>
        </authorList>
    </citation>
    <scope>NUCLEOTIDE SEQUENCE</scope>
    <source>
        <strain evidence="16">PL_HMW_Pooled</strain>
    </source>
</reference>
<dbReference type="SMART" id="SM00146">
    <property type="entry name" value="PI3Kc"/>
    <property type="match status" value="1"/>
</dbReference>
<dbReference type="GO" id="GO:0006281">
    <property type="term" value="P:DNA repair"/>
    <property type="evidence" value="ECO:0007669"/>
    <property type="project" value="UniProtKB-KW"/>
</dbReference>
<dbReference type="PROSITE" id="PS50290">
    <property type="entry name" value="PI3_4_KINASE_3"/>
    <property type="match status" value="1"/>
</dbReference>
<comment type="similarity">
    <text evidence="2">Belongs to the PI3/PI4-kinase family. ATM subfamily.</text>
</comment>
<proteinExistence type="inferred from homology"/>
<keyword evidence="4" id="KW-0723">Serine/threonine-protein kinase</keyword>
<keyword evidence="9" id="KW-0067">ATP-binding</keyword>
<evidence type="ECO:0000256" key="3">
    <source>
        <dbReference type="ARBA" id="ARBA00012513"/>
    </source>
</evidence>
<dbReference type="InterPro" id="IPR012993">
    <property type="entry name" value="UME"/>
</dbReference>
<dbReference type="Pfam" id="PF23593">
    <property type="entry name" value="HEAT_ATR"/>
    <property type="match status" value="1"/>
</dbReference>
<evidence type="ECO:0000259" key="15">
    <source>
        <dbReference type="PROSITE" id="PS51190"/>
    </source>
</evidence>
<dbReference type="Gene3D" id="3.30.1010.10">
    <property type="entry name" value="Phosphatidylinositol 3-kinase Catalytic Subunit, Chain A, domain 4"/>
    <property type="match status" value="1"/>
</dbReference>
<dbReference type="InterPro" id="IPR011989">
    <property type="entry name" value="ARM-like"/>
</dbReference>
<evidence type="ECO:0000259" key="13">
    <source>
        <dbReference type="PROSITE" id="PS50290"/>
    </source>
</evidence>
<evidence type="ECO:0000313" key="16">
    <source>
        <dbReference type="EMBL" id="KAK3922870.1"/>
    </source>
</evidence>
<evidence type="ECO:0000256" key="2">
    <source>
        <dbReference type="ARBA" id="ARBA00010769"/>
    </source>
</evidence>
<evidence type="ECO:0000313" key="17">
    <source>
        <dbReference type="Proteomes" id="UP001219518"/>
    </source>
</evidence>
<dbReference type="PROSITE" id="PS51189">
    <property type="entry name" value="FAT"/>
    <property type="match status" value="1"/>
</dbReference>
<dbReference type="GO" id="GO:0000723">
    <property type="term" value="P:telomere maintenance"/>
    <property type="evidence" value="ECO:0007669"/>
    <property type="project" value="TreeGrafter"/>
</dbReference>
<dbReference type="PROSITE" id="PS00916">
    <property type="entry name" value="PI3_4_KINASE_2"/>
    <property type="match status" value="1"/>
</dbReference>
<dbReference type="Pfam" id="PF02260">
    <property type="entry name" value="FATC"/>
    <property type="match status" value="1"/>
</dbReference>
<dbReference type="InterPro" id="IPR016024">
    <property type="entry name" value="ARM-type_fold"/>
</dbReference>
<dbReference type="Pfam" id="PF08064">
    <property type="entry name" value="UME"/>
    <property type="match status" value="1"/>
</dbReference>
<dbReference type="Gene3D" id="1.25.10.10">
    <property type="entry name" value="Leucine-rich Repeat Variant"/>
    <property type="match status" value="1"/>
</dbReference>
<dbReference type="PROSITE" id="PS51190">
    <property type="entry name" value="FATC"/>
    <property type="match status" value="1"/>
</dbReference>
<dbReference type="PANTHER" id="PTHR11139:SF69">
    <property type="entry name" value="SERINE_THREONINE-PROTEIN KINASE ATR"/>
    <property type="match status" value="1"/>
</dbReference>
<dbReference type="Pfam" id="PF00454">
    <property type="entry name" value="PI3_PI4_kinase"/>
    <property type="match status" value="1"/>
</dbReference>
<dbReference type="GO" id="GO:0005524">
    <property type="term" value="F:ATP binding"/>
    <property type="evidence" value="ECO:0007669"/>
    <property type="project" value="UniProtKB-KW"/>
</dbReference>
<dbReference type="InterPro" id="IPR057564">
    <property type="entry name" value="HEAT_ATR"/>
</dbReference>
<keyword evidence="8 16" id="KW-0418">Kinase</keyword>
<evidence type="ECO:0000256" key="9">
    <source>
        <dbReference type="ARBA" id="ARBA00022840"/>
    </source>
</evidence>
<dbReference type="CDD" id="cd00892">
    <property type="entry name" value="PIKKc_ATR"/>
    <property type="match status" value="1"/>
</dbReference>
<sequence length="2600" mass="295310">MDLSEAWATLKAAVGAFYQEGMKKKGAQEIIGIINNSIQYKKNWYVPLPGASQEQVEQHTVFCTWMLGRLFCVLGRDSLSDYHASYIQTQIAILNACSENQFMVRFFCLEYLSCLTDLLAMQSSEALSDGQLLKRFTPQPLKALESLNLTPKYILVQSAAHASALAKYLVQLIEAIIPNIALKYNNLLEKCWLTLCQLTQVATPHLKIIVLNTFSKIISYSGFHSRIALLELCNTLKTVTKFVSINLLDKTESKVVQQLLSSVGYLVDVLISTNCCGDDTHRINDLLIVLHSVIVLWDVDDISRTGFETACKNVTLLLDECSLPSVTPEHFCFLISKFETQSCFVSILEKYVYFDLVNLIKLSKSENTQDWFQLNAVSSLPSWSFLHSQLCDEISRMVTDFPSESSKQVFREICDLVGKVKTMAQCALGVERLRATDSDIGKLRVSITFFENKVGGIVSFLSSLVQKLVHFKKHGCVVWHFDETIKSIILSLRYLFMLPEVVSSQLDVSEQAISIAMIPWAELENKTEFQSDFSEVSTLFPEVSCDNMKIISLHTLSSINRVEAHILKASVFAEIVKAPHSPKNEKIIVEAVKALPALLLDRSQEQSEYMYSVLLPALESTNEMILTAVSRVFPSVVCVLSGDIALASFFGNDGTLQRGFACLICEKDFLGSSVGACNVLQKFQEVLNKFITLLTSPIVAIRRNIAASLGSLVLHLPSLYQPETVKILLRYAEDDDHQVRLAFSRMVKFLIFSREWIEGKGAESEHLREEHIPLTQVDRVELNQSRPRLNQVLKLLYKSLITSLNEKGSSASELQKTILATIVDIGCVPLDCVLLPVLKIILIGVCHPHFMQPSIGQVYFKRIACAHNTSVGNLYRRFQSDLCQIMVSSIGENYTSGQLCKAGNKVVYSFGFESIGAWLRLSLKFVLPTLMMLAVKFDDQGFLQEMLELFPCPAADLIKENFQFIYPYVFLNETDEVVESCVKVMERMAGTNAQRLIVSSLNTAHAEFLLHYHCKKERVEEGICQLIHVLENKSSTSSRSKTPLQQADIAKHLEQRFLGVLVHFDSLLESSNSEESGKIKALQSLPQIIRLMGPKYITPVRLKVLSTLRTALRLTHCDFPHYSCGAWEAFIHSVDIYKIGPLLGTIAASLLPLLEQFPDEIASMLEWLVVEHEHELSNHIPDLFFLPDTPILHNVFRIVNHHVLKMRRNLNDSENLADYLQQPLRFITHDNVDMRRHGLEYLLSLLKEKQVQFTKSLLQEDIVHEDVSKLLALLIEGCRDTDHNIQILCVENLGMLGALDPSHLPHKKPERGMPQISSVDEDLFAVQALTALSKGYQAARNTRNLDSFAVAIQELLRSYNISSQPSHSKKNLWNSFPTNIQQVMAPLEKSSYYMTTLDSDFVWPHPLFGTRYASSLTNWAHTWACRIVKFINDIKAKTMFTVCIPSLKTDINCVLFFLPFILLYAVNSGHEDQHKMIVEEMNFVIQHRIIEEEEESSIRIEKLQLRTDDSVVLPPTLDSDRATHALCAKTVFNLLNFLEKWVGSSKQKVERGKKDSAPIQFENAEKFLAQFSKLDLAYGNYGVKEYARALMYLEDYLMDKKDIKDQELLCFLQRIYAQLNEPDGIKGVLAIQCSQPKLLENVVYQEVTGQYQEALSCYELLAMQHSNDDLGFSVQKGMIRCCLGMDQPNAALQIAQGATSQRQECRSAFLEAQAECFWRLNSFDSLENVLKDRLLENSTDWGVSIGRCLIDIRQGNESSFRQHLSSTRCFLSKALSTTSLEAGSYLQGYPYVIKLHMLQELEEAGKVIAKIQSTDSSEKSCLEAVQNLVSIWKDRLELVQAVSSVQEPLLRLRRNVLQLASTFVKESQFDLHALLHQELASSWLKSAEVARIAEHHQQAYIYLLNAEKYKPKRHFIEVAKLLWFKNEQDHALATLRRGLDEHFPNRKQFKTFAPGDMVEERKICAEAKLLIAKYNDESLNVDFDGNVSNYKEAVDCYQQWEHSHAELAQYYERMLDTKDQRDVSLVSSIQLWAVISYTKSLRFGCSLIHQSMSRMLTLWLDYGKSYHIAKASKASKWELNLRKDTLDEMNNFIRKHVDILPSYMFMTGFSQLVSRLCHPVADVTRVIQAIIVKLVLCYPQQTMWILVAMHRSTYALRQVRCRGVLEDPQIKRVPGMLELTTNFVKLAQQLTELCQKPVAKGIDTTNVSTLAKNLPKLLGQPSFSKIMVPLQTSRTLTLPQQEQNSLTSHLPFPLKVPHIVGIREKVVILPSLQRPRRITLIGSDGKDYDMMCKDKDDLRLDARVMEFSSIINKYLQKNPASSSRHLHIRTYSVIPLNENSGLIEWVPNLIGLRPIISQLYKEMGCGIANRDIKKHIVDKGCELQEKRDVFLNKLLPLHPPVFQHWFRNNFTDSRSWFEARKSYVHTTAVMSMVGYILGLGDRHGENILLDTTCGDAVHVDFNCLFNKGELFDWPERVPFRLTHNMVSAMGPTGVEGPFRVACEITLCLLRSVRETLLSVLQPFVYDPKAEVNNKAQEELTNDMAVENVKNITQRLSGRIKMGQNKNSLQLSVEGQTQFLIQEATSVDNLCQMYIGWMAYV</sequence>
<evidence type="ECO:0000259" key="14">
    <source>
        <dbReference type="PROSITE" id="PS51189"/>
    </source>
</evidence>
<dbReference type="GO" id="GO:0005634">
    <property type="term" value="C:nucleus"/>
    <property type="evidence" value="ECO:0007669"/>
    <property type="project" value="UniProtKB-SubCell"/>
</dbReference>
<evidence type="ECO:0000256" key="7">
    <source>
        <dbReference type="ARBA" id="ARBA00022763"/>
    </source>
</evidence>
<evidence type="ECO:0000256" key="10">
    <source>
        <dbReference type="ARBA" id="ARBA00023204"/>
    </source>
</evidence>
<dbReference type="SMART" id="SM00802">
    <property type="entry name" value="UME"/>
    <property type="match status" value="1"/>
</dbReference>
<dbReference type="Pfam" id="PF25030">
    <property type="entry name" value="M-HEAT_ATR"/>
    <property type="match status" value="1"/>
</dbReference>
<evidence type="ECO:0000256" key="11">
    <source>
        <dbReference type="ARBA" id="ARBA00023242"/>
    </source>
</evidence>
<dbReference type="SMART" id="SM01343">
    <property type="entry name" value="FATC"/>
    <property type="match status" value="1"/>
</dbReference>
<dbReference type="GO" id="GO:0000077">
    <property type="term" value="P:DNA damage checkpoint signaling"/>
    <property type="evidence" value="ECO:0007669"/>
    <property type="project" value="TreeGrafter"/>
</dbReference>
<dbReference type="GO" id="GO:0004674">
    <property type="term" value="F:protein serine/threonine kinase activity"/>
    <property type="evidence" value="ECO:0007669"/>
    <property type="project" value="UniProtKB-KW"/>
</dbReference>
<dbReference type="Gene3D" id="1.10.1070.11">
    <property type="entry name" value="Phosphatidylinositol 3-/4-kinase, catalytic domain"/>
    <property type="match status" value="1"/>
</dbReference>
<keyword evidence="6" id="KW-0547">Nucleotide-binding</keyword>
<comment type="subcellular location">
    <subcellularLocation>
        <location evidence="1">Nucleus</location>
    </subcellularLocation>
</comment>
<feature type="domain" description="FAT" evidence="14">
    <location>
        <begin position="1575"/>
        <end position="2152"/>
    </location>
</feature>